<accession>U1S3N5</accession>
<dbReference type="AlphaFoldDB" id="U1S3N5"/>
<keyword evidence="2" id="KW-1185">Reference proteome</keyword>
<proteinExistence type="predicted"/>
<dbReference type="EMBL" id="AWSE01000028">
    <property type="protein sequence ID" value="ERH25282.1"/>
    <property type="molecule type" value="Genomic_DNA"/>
</dbReference>
<dbReference type="Proteomes" id="UP000016536">
    <property type="component" value="Unassembled WGS sequence"/>
</dbReference>
<gene>
    <name evidence="1" type="ORF">HMPREF1979_00656</name>
</gene>
<reference evidence="1 2" key="1">
    <citation type="submission" date="2013-08" db="EMBL/GenBank/DDBJ databases">
        <authorList>
            <person name="Weinstock G."/>
            <person name="Sodergren E."/>
            <person name="Wylie T."/>
            <person name="Fulton L."/>
            <person name="Fulton R."/>
            <person name="Fronick C."/>
            <person name="O'Laughlin M."/>
            <person name="Godfrey J."/>
            <person name="Miner T."/>
            <person name="Herter B."/>
            <person name="Appelbaum E."/>
            <person name="Cordes M."/>
            <person name="Lek S."/>
            <person name="Wollam A."/>
            <person name="Pepin K.H."/>
            <person name="Palsikar V.B."/>
            <person name="Mitreva M."/>
            <person name="Wilson R.K."/>
        </authorList>
    </citation>
    <scope>NUCLEOTIDE SEQUENCE [LARGE SCALE GENOMIC DNA]</scope>
    <source>
        <strain evidence="1 2">F0542</strain>
    </source>
</reference>
<evidence type="ECO:0000313" key="1">
    <source>
        <dbReference type="EMBL" id="ERH25282.1"/>
    </source>
</evidence>
<name>U1S3N5_9ACTO</name>
<dbReference type="RefSeq" id="WP_021609797.1">
    <property type="nucleotide sequence ID" value="NZ_KE952021.1"/>
</dbReference>
<sequence length="52" mass="5470">MEASPPVQRLLFPGCRAGALANLVVNDAAPAPHGRPAIITFTFDKEAHRASS</sequence>
<dbReference type="HOGENOM" id="CLU_3075807_0_0_11"/>
<dbReference type="PATRIC" id="fig|1321818.3.peg.543"/>
<protein>
    <submittedName>
        <fullName evidence="1">Uncharacterized protein</fullName>
    </submittedName>
</protein>
<organism evidence="1 2">
    <name type="scientific">Actinomyces johnsonii F0542</name>
    <dbReference type="NCBI Taxonomy" id="1321818"/>
    <lineage>
        <taxon>Bacteria</taxon>
        <taxon>Bacillati</taxon>
        <taxon>Actinomycetota</taxon>
        <taxon>Actinomycetes</taxon>
        <taxon>Actinomycetales</taxon>
        <taxon>Actinomycetaceae</taxon>
        <taxon>Actinomyces</taxon>
    </lineage>
</organism>
<comment type="caution">
    <text evidence="1">The sequence shown here is derived from an EMBL/GenBank/DDBJ whole genome shotgun (WGS) entry which is preliminary data.</text>
</comment>
<evidence type="ECO:0000313" key="2">
    <source>
        <dbReference type="Proteomes" id="UP000016536"/>
    </source>
</evidence>